<sequence>MRAAEQSVRLERISQERFIQAPIEAVYDYVTQPDRWHEWHPTSLGADTGTTGSLAAGARFTEFIDLLGVRVPLSYRVQVDRRPGEFKAVFTSVAVDGSIHFFLLPHQGGTLFKRVLTYETELQLATLHARMLELSTVALGQLKHRLENPPLVESRII</sequence>
<dbReference type="Gene3D" id="3.30.530.20">
    <property type="match status" value="1"/>
</dbReference>
<dbReference type="EMBL" id="MNPW01000012">
    <property type="protein sequence ID" value="ONH51151.1"/>
    <property type="molecule type" value="Genomic_DNA"/>
</dbReference>
<dbReference type="InterPro" id="IPR023393">
    <property type="entry name" value="START-like_dom_sf"/>
</dbReference>
<dbReference type="Proteomes" id="UP000189295">
    <property type="component" value="Unassembled WGS sequence"/>
</dbReference>
<gene>
    <name evidence="1" type="ORF">BLL36_22525</name>
</gene>
<name>A0A1V2K2Q2_PSECE</name>
<dbReference type="AlphaFoldDB" id="A0A1V2K2Q2"/>
<evidence type="ECO:0000313" key="1">
    <source>
        <dbReference type="EMBL" id="ONH51151.1"/>
    </source>
</evidence>
<dbReference type="SUPFAM" id="SSF55961">
    <property type="entry name" value="Bet v1-like"/>
    <property type="match status" value="1"/>
</dbReference>
<dbReference type="CDD" id="cd07812">
    <property type="entry name" value="SRPBCC"/>
    <property type="match status" value="1"/>
</dbReference>
<dbReference type="RefSeq" id="WP_076953871.1">
    <property type="nucleotide sequence ID" value="NZ_MNPW01000012.1"/>
</dbReference>
<comment type="caution">
    <text evidence="1">The sequence shown here is derived from an EMBL/GenBank/DDBJ whole genome shotgun (WGS) entry which is preliminary data.</text>
</comment>
<dbReference type="OrthoDB" id="5965958at2"/>
<protein>
    <submittedName>
        <fullName evidence="1">Polyketide cyclase</fullName>
    </submittedName>
</protein>
<proteinExistence type="predicted"/>
<evidence type="ECO:0000313" key="2">
    <source>
        <dbReference type="Proteomes" id="UP000189295"/>
    </source>
</evidence>
<reference evidence="1 2" key="1">
    <citation type="submission" date="2016-10" db="EMBL/GenBank/DDBJ databases">
        <title>Pseudomonas lactis sp. nov. and Pseudomonas paralactis sp. nov., isolated from bovine raw milk.</title>
        <authorList>
            <person name="Von Neubeck M."/>
            <person name="Huptas C."/>
            <person name="Glueck C."/>
            <person name="Krewinkel M."/>
            <person name="Stoeckel M."/>
            <person name="Stressler T."/>
            <person name="Fischer L."/>
            <person name="Hinrichs J."/>
            <person name="Scherer S."/>
            <person name="Wenning M."/>
        </authorList>
    </citation>
    <scope>NUCLEOTIDE SEQUENCE [LARGE SCALE GENOMIC DNA]</scope>
    <source>
        <strain evidence="1 2">DSM 17516</strain>
    </source>
</reference>
<dbReference type="Pfam" id="PF10604">
    <property type="entry name" value="Polyketide_cyc2"/>
    <property type="match status" value="1"/>
</dbReference>
<accession>A0A1V2K2Q2</accession>
<organism evidence="1 2">
    <name type="scientific">Pseudomonas cedrina subsp. cedrina</name>
    <dbReference type="NCBI Taxonomy" id="76762"/>
    <lineage>
        <taxon>Bacteria</taxon>
        <taxon>Pseudomonadati</taxon>
        <taxon>Pseudomonadota</taxon>
        <taxon>Gammaproteobacteria</taxon>
        <taxon>Pseudomonadales</taxon>
        <taxon>Pseudomonadaceae</taxon>
        <taxon>Pseudomonas</taxon>
    </lineage>
</organism>
<dbReference type="InterPro" id="IPR019587">
    <property type="entry name" value="Polyketide_cyclase/dehydratase"/>
</dbReference>